<dbReference type="SMART" id="SM00449">
    <property type="entry name" value="SPRY"/>
    <property type="match status" value="1"/>
</dbReference>
<dbReference type="InterPro" id="IPR003877">
    <property type="entry name" value="SPRY_dom"/>
</dbReference>
<dbReference type="InterPro" id="IPR013320">
    <property type="entry name" value="ConA-like_dom_sf"/>
</dbReference>
<dbReference type="Pfam" id="PF00622">
    <property type="entry name" value="SPRY"/>
    <property type="match status" value="1"/>
</dbReference>
<protein>
    <recommendedName>
        <fullName evidence="1">B30.2/SPRY domain-containing protein</fullName>
    </recommendedName>
</protein>
<dbReference type="InterPro" id="IPR043136">
    <property type="entry name" value="B30.2/SPRY_sf"/>
</dbReference>
<evidence type="ECO:0000313" key="2">
    <source>
        <dbReference type="EMBL" id="KAL3103073.1"/>
    </source>
</evidence>
<proteinExistence type="predicted"/>
<name>A0ABD2KJW7_9BILA</name>
<feature type="domain" description="B30.2/SPRY" evidence="1">
    <location>
        <begin position="1"/>
        <end position="140"/>
    </location>
</feature>
<dbReference type="PROSITE" id="PS50188">
    <property type="entry name" value="B302_SPRY"/>
    <property type="match status" value="1"/>
</dbReference>
<evidence type="ECO:0000259" key="1">
    <source>
        <dbReference type="PROSITE" id="PS50188"/>
    </source>
</evidence>
<keyword evidence="3" id="KW-1185">Reference proteome</keyword>
<accession>A0ABD2KJW7</accession>
<dbReference type="InterPro" id="IPR001870">
    <property type="entry name" value="B30.2/SPRY"/>
</dbReference>
<dbReference type="Proteomes" id="UP001620626">
    <property type="component" value="Unassembled WGS sequence"/>
</dbReference>
<dbReference type="CDD" id="cd12885">
    <property type="entry name" value="SPRY_RanBP_like"/>
    <property type="match status" value="1"/>
</dbReference>
<dbReference type="SUPFAM" id="SSF49899">
    <property type="entry name" value="Concanavalin A-like lectins/glucanases"/>
    <property type="match status" value="1"/>
</dbReference>
<organism evidence="2 3">
    <name type="scientific">Heterodera trifolii</name>
    <dbReference type="NCBI Taxonomy" id="157864"/>
    <lineage>
        <taxon>Eukaryota</taxon>
        <taxon>Metazoa</taxon>
        <taxon>Ecdysozoa</taxon>
        <taxon>Nematoda</taxon>
        <taxon>Chromadorea</taxon>
        <taxon>Rhabditida</taxon>
        <taxon>Tylenchina</taxon>
        <taxon>Tylenchomorpha</taxon>
        <taxon>Tylenchoidea</taxon>
        <taxon>Heteroderidae</taxon>
        <taxon>Heteroderinae</taxon>
        <taxon>Heterodera</taxon>
    </lineage>
</organism>
<dbReference type="AlphaFoldDB" id="A0ABD2KJW7"/>
<dbReference type="EMBL" id="JBICBT010000736">
    <property type="protein sequence ID" value="KAL3103073.1"/>
    <property type="molecule type" value="Genomic_DNA"/>
</dbReference>
<gene>
    <name evidence="2" type="ORF">niasHT_027882</name>
</gene>
<reference evidence="2 3" key="1">
    <citation type="submission" date="2024-10" db="EMBL/GenBank/DDBJ databases">
        <authorList>
            <person name="Kim D."/>
        </authorList>
    </citation>
    <scope>NUCLEOTIDE SEQUENCE [LARGE SCALE GENOMIC DNA]</scope>
    <source>
        <strain evidence="2">BH-2024</strain>
    </source>
</reference>
<dbReference type="Gene3D" id="2.60.120.920">
    <property type="match status" value="1"/>
</dbReference>
<dbReference type="InterPro" id="IPR044736">
    <property type="entry name" value="Gid1/RanBPM/SPLA_SPRY"/>
</dbReference>
<evidence type="ECO:0000313" key="3">
    <source>
        <dbReference type="Proteomes" id="UP001620626"/>
    </source>
</evidence>
<comment type="caution">
    <text evidence="2">The sequence shown here is derived from an EMBL/GenBank/DDBJ whole genome shotgun (WGS) entry which is preliminary data.</text>
</comment>
<sequence>MNAEKDMDKATEAKVIALEEHQKKEEAFIGVLKDRFGKEHLKAVPPDIRKKIAELQKYQSDGHFWANGSKNFGMPNFSHGDFVGCGINLATQRIIFTKNGQPLDTSDLFLSPPFDFALFPFVSLNNSGDLIETNFGPQFKFDPLK</sequence>